<feature type="compositionally biased region" description="Basic residues" evidence="1">
    <location>
        <begin position="42"/>
        <end position="51"/>
    </location>
</feature>
<dbReference type="Gene3D" id="1.10.510.10">
    <property type="entry name" value="Transferase(Phosphotransferase) domain 1"/>
    <property type="match status" value="1"/>
</dbReference>
<evidence type="ECO:0000259" key="2">
    <source>
        <dbReference type="PROSITE" id="PS50011"/>
    </source>
</evidence>
<reference evidence="3" key="1">
    <citation type="journal article" date="2019" name="Plant J.">
        <title>Chlorella vulgaris genome assembly and annotation reveals the molecular basis for metabolic acclimation to high light conditions.</title>
        <authorList>
            <person name="Cecchin M."/>
            <person name="Marcolungo L."/>
            <person name="Rossato M."/>
            <person name="Girolomoni L."/>
            <person name="Cosentino E."/>
            <person name="Cuine S."/>
            <person name="Li-Beisson Y."/>
            <person name="Delledonne M."/>
            <person name="Ballottari M."/>
        </authorList>
    </citation>
    <scope>NUCLEOTIDE SEQUENCE</scope>
    <source>
        <strain evidence="3">211/11P</strain>
    </source>
</reference>
<dbReference type="InterPro" id="IPR011009">
    <property type="entry name" value="Kinase-like_dom_sf"/>
</dbReference>
<evidence type="ECO:0000313" key="3">
    <source>
        <dbReference type="EMBL" id="KAI3428067.1"/>
    </source>
</evidence>
<organism evidence="3 4">
    <name type="scientific">Chlorella vulgaris</name>
    <name type="common">Green alga</name>
    <dbReference type="NCBI Taxonomy" id="3077"/>
    <lineage>
        <taxon>Eukaryota</taxon>
        <taxon>Viridiplantae</taxon>
        <taxon>Chlorophyta</taxon>
        <taxon>core chlorophytes</taxon>
        <taxon>Trebouxiophyceae</taxon>
        <taxon>Chlorellales</taxon>
        <taxon>Chlorellaceae</taxon>
        <taxon>Chlorella clade</taxon>
        <taxon>Chlorella</taxon>
    </lineage>
</organism>
<evidence type="ECO:0000256" key="1">
    <source>
        <dbReference type="SAM" id="MobiDB-lite"/>
    </source>
</evidence>
<dbReference type="GO" id="GO:0004672">
    <property type="term" value="F:protein kinase activity"/>
    <property type="evidence" value="ECO:0007669"/>
    <property type="project" value="InterPro"/>
</dbReference>
<dbReference type="OrthoDB" id="1076at2759"/>
<dbReference type="AlphaFoldDB" id="A0A9D4YV16"/>
<name>A0A9D4YV16_CHLVU</name>
<dbReference type="EMBL" id="SIDB01000009">
    <property type="protein sequence ID" value="KAI3428067.1"/>
    <property type="molecule type" value="Genomic_DNA"/>
</dbReference>
<dbReference type="InterPro" id="IPR000719">
    <property type="entry name" value="Prot_kinase_dom"/>
</dbReference>
<dbReference type="GO" id="GO:0005524">
    <property type="term" value="F:ATP binding"/>
    <property type="evidence" value="ECO:0007669"/>
    <property type="project" value="InterPro"/>
</dbReference>
<dbReference type="PANTHER" id="PTHR36796">
    <property type="entry name" value="PROTEIN KINASE SUPERFAMILY PROTEIN"/>
    <property type="match status" value="1"/>
</dbReference>
<gene>
    <name evidence="3" type="ORF">D9Q98_006451</name>
</gene>
<reference evidence="3" key="2">
    <citation type="submission" date="2020-11" db="EMBL/GenBank/DDBJ databases">
        <authorList>
            <person name="Cecchin M."/>
            <person name="Marcolungo L."/>
            <person name="Rossato M."/>
            <person name="Girolomoni L."/>
            <person name="Cosentino E."/>
            <person name="Cuine S."/>
            <person name="Li-Beisson Y."/>
            <person name="Delledonne M."/>
            <person name="Ballottari M."/>
        </authorList>
    </citation>
    <scope>NUCLEOTIDE SEQUENCE</scope>
    <source>
        <strain evidence="3">211/11P</strain>
        <tissue evidence="3">Whole cell</tissue>
    </source>
</reference>
<dbReference type="SUPFAM" id="SSF56112">
    <property type="entry name" value="Protein kinase-like (PK-like)"/>
    <property type="match status" value="1"/>
</dbReference>
<feature type="domain" description="Protein kinase" evidence="2">
    <location>
        <begin position="137"/>
        <end position="496"/>
    </location>
</feature>
<dbReference type="Proteomes" id="UP001055712">
    <property type="component" value="Unassembled WGS sequence"/>
</dbReference>
<comment type="caution">
    <text evidence="3">The sequence shown here is derived from an EMBL/GenBank/DDBJ whole genome shotgun (WGS) entry which is preliminary data.</text>
</comment>
<proteinExistence type="predicted"/>
<sequence length="496" mass="53740">MEFGAACTSLQRARTLVRRAQGPGSQARRSAEQQPRLCTQQRRQRWRRCAASRRGSDDEGDEAVDIDALASQLSAEAERLRRSGSFDGGSYDGEGERRQPGSRRGEDMLSPFGYQTRSAEAEVLAAVGDGGFSPEEFELLQELGTINIQQVATSVDLDDFPMPTSERSARTAVIAYTGTFFSGMPFQDPVVVLVKEYLPGAKAVACNELQVLKHLAGMPEVSMKWQTAASPLASYPPVVRLLGYFTAGQTAQAQELLEGEEPEDALWVVLKWEGLAPLALYPSAQQTSGIGLGRLFGGQDSSLLDRSRMLRSITRGALAALGYCHAAGVVHGALGSGSVMLSSFDDRTAKRLVVKLDNFGFAHKLSMQQDESQGSTAGALYSQQPAPLVGDETPLALGQREDLRALAVVLLECMLSALAHNGPSPLTSTDSLQRLLGEVFVWGVDDFRRYCEDEPDWQTAVELLTFDSDAGWQLLKDMCGGSSSAEELARGRFCQL</sequence>
<dbReference type="PROSITE" id="PS50011">
    <property type="entry name" value="PROTEIN_KINASE_DOM"/>
    <property type="match status" value="1"/>
</dbReference>
<keyword evidence="4" id="KW-1185">Reference proteome</keyword>
<feature type="region of interest" description="Disordered" evidence="1">
    <location>
        <begin position="12"/>
        <end position="63"/>
    </location>
</feature>
<dbReference type="GO" id="GO:0009507">
    <property type="term" value="C:chloroplast"/>
    <property type="evidence" value="ECO:0007669"/>
    <property type="project" value="TreeGrafter"/>
</dbReference>
<evidence type="ECO:0000313" key="4">
    <source>
        <dbReference type="Proteomes" id="UP001055712"/>
    </source>
</evidence>
<feature type="region of interest" description="Disordered" evidence="1">
    <location>
        <begin position="78"/>
        <end position="110"/>
    </location>
</feature>
<dbReference type="PANTHER" id="PTHR36796:SF1">
    <property type="entry name" value="PROTEIN KINASE SUPERFAMILY PROTEIN"/>
    <property type="match status" value="1"/>
</dbReference>
<feature type="compositionally biased region" description="Basic and acidic residues" evidence="1">
    <location>
        <begin position="94"/>
        <end position="107"/>
    </location>
</feature>
<accession>A0A9D4YV16</accession>
<protein>
    <recommendedName>
        <fullName evidence="2">Protein kinase domain-containing protein</fullName>
    </recommendedName>
</protein>